<dbReference type="RefSeq" id="WP_206556689.1">
    <property type="nucleotide sequence ID" value="NZ_JAFKDB010000008.1"/>
</dbReference>
<keyword evidence="2" id="KW-0732">Signal</keyword>
<feature type="chain" id="PRO_5046936441" evidence="2">
    <location>
        <begin position="27"/>
        <end position="162"/>
    </location>
</feature>
<protein>
    <submittedName>
        <fullName evidence="3">Tetratricopeptide repeat protein</fullName>
    </submittedName>
</protein>
<evidence type="ECO:0000256" key="2">
    <source>
        <dbReference type="SAM" id="SignalP"/>
    </source>
</evidence>
<dbReference type="Proteomes" id="UP000664344">
    <property type="component" value="Unassembled WGS sequence"/>
</dbReference>
<feature type="signal peptide" evidence="2">
    <location>
        <begin position="1"/>
        <end position="26"/>
    </location>
</feature>
<reference evidence="3 4" key="1">
    <citation type="submission" date="2021-02" db="EMBL/GenBank/DDBJ databases">
        <title>PHA producing bacteria isolated from coastal sediment in Guangdong, Shenzhen.</title>
        <authorList>
            <person name="Zheng W."/>
            <person name="Yu S."/>
            <person name="Huang Y."/>
        </authorList>
    </citation>
    <scope>NUCLEOTIDE SEQUENCE [LARGE SCALE GENOMIC DNA]</scope>
    <source>
        <strain evidence="3 4">TN21-5</strain>
    </source>
</reference>
<sequence length="162" mass="18084">MMGHWVTLTACRTGLMVLMMALGACASNAPEPEEVTVRYQPEQSREWVCQGRQAYEAGRPEAALDAWRKALAADPTNAIVRNNLGLVLKELARFSEAAETFEEGLAVTPEVADMHYNLAVISELYLLDFTKALKHYRQFQDLSGGRDAQVAGWIADLERRLQ</sequence>
<evidence type="ECO:0000256" key="1">
    <source>
        <dbReference type="PROSITE-ProRule" id="PRU00339"/>
    </source>
</evidence>
<organism evidence="3 4">
    <name type="scientific">Marinobacter daepoensis</name>
    <dbReference type="NCBI Taxonomy" id="262077"/>
    <lineage>
        <taxon>Bacteria</taxon>
        <taxon>Pseudomonadati</taxon>
        <taxon>Pseudomonadota</taxon>
        <taxon>Gammaproteobacteria</taxon>
        <taxon>Pseudomonadales</taxon>
        <taxon>Marinobacteraceae</taxon>
        <taxon>Marinobacter</taxon>
    </lineage>
</organism>
<dbReference type="Pfam" id="PF13414">
    <property type="entry name" value="TPR_11"/>
    <property type="match status" value="1"/>
</dbReference>
<dbReference type="InterPro" id="IPR019734">
    <property type="entry name" value="TPR_rpt"/>
</dbReference>
<feature type="repeat" description="TPR" evidence="1">
    <location>
        <begin position="44"/>
        <end position="77"/>
    </location>
</feature>
<proteinExistence type="predicted"/>
<dbReference type="InterPro" id="IPR011990">
    <property type="entry name" value="TPR-like_helical_dom_sf"/>
</dbReference>
<dbReference type="PROSITE" id="PS50005">
    <property type="entry name" value="TPR"/>
    <property type="match status" value="2"/>
</dbReference>
<name>A0ABS3BAL6_9GAMM</name>
<dbReference type="SUPFAM" id="SSF48452">
    <property type="entry name" value="TPR-like"/>
    <property type="match status" value="1"/>
</dbReference>
<keyword evidence="4" id="KW-1185">Reference proteome</keyword>
<accession>A0ABS3BAL6</accession>
<comment type="caution">
    <text evidence="3">The sequence shown here is derived from an EMBL/GenBank/DDBJ whole genome shotgun (WGS) entry which is preliminary data.</text>
</comment>
<dbReference type="EMBL" id="JAFKDB010000008">
    <property type="protein sequence ID" value="MBN7768909.1"/>
    <property type="molecule type" value="Genomic_DNA"/>
</dbReference>
<evidence type="ECO:0000313" key="4">
    <source>
        <dbReference type="Proteomes" id="UP000664344"/>
    </source>
</evidence>
<gene>
    <name evidence="3" type="ORF">JYP53_03200</name>
</gene>
<dbReference type="SMART" id="SM00028">
    <property type="entry name" value="TPR"/>
    <property type="match status" value="2"/>
</dbReference>
<feature type="repeat" description="TPR" evidence="1">
    <location>
        <begin position="78"/>
        <end position="111"/>
    </location>
</feature>
<evidence type="ECO:0000313" key="3">
    <source>
        <dbReference type="EMBL" id="MBN7768909.1"/>
    </source>
</evidence>
<dbReference type="Gene3D" id="1.25.40.10">
    <property type="entry name" value="Tetratricopeptide repeat domain"/>
    <property type="match status" value="1"/>
</dbReference>
<keyword evidence="1" id="KW-0802">TPR repeat</keyword>